<dbReference type="InterPro" id="IPR046797">
    <property type="entry name" value="PDDEXK_12"/>
</dbReference>
<evidence type="ECO:0000313" key="4">
    <source>
        <dbReference type="Proteomes" id="UP000326340"/>
    </source>
</evidence>
<feature type="compositionally biased region" description="Low complexity" evidence="1">
    <location>
        <begin position="87"/>
        <end position="100"/>
    </location>
</feature>
<evidence type="ECO:0000259" key="2">
    <source>
        <dbReference type="Pfam" id="PF20516"/>
    </source>
</evidence>
<dbReference type="EMBL" id="PUHP01000906">
    <property type="protein sequence ID" value="TQN67484.1"/>
    <property type="molecule type" value="Genomic_DNA"/>
</dbReference>
<protein>
    <recommendedName>
        <fullName evidence="2">PD-(D/E)XK nuclease-like domain-containing protein</fullName>
    </recommendedName>
</protein>
<evidence type="ECO:0000313" key="3">
    <source>
        <dbReference type="EMBL" id="TQN67484.1"/>
    </source>
</evidence>
<dbReference type="AlphaFoldDB" id="A0A5Q4BLN8"/>
<dbReference type="Proteomes" id="UP000326340">
    <property type="component" value="Unassembled WGS sequence"/>
</dbReference>
<feature type="domain" description="PD-(D/E)XK nuclease-like" evidence="2">
    <location>
        <begin position="211"/>
        <end position="448"/>
    </location>
</feature>
<organism evidence="3 4">
    <name type="scientific">Colletotrichum shisoi</name>
    <dbReference type="NCBI Taxonomy" id="2078593"/>
    <lineage>
        <taxon>Eukaryota</taxon>
        <taxon>Fungi</taxon>
        <taxon>Dikarya</taxon>
        <taxon>Ascomycota</taxon>
        <taxon>Pezizomycotina</taxon>
        <taxon>Sordariomycetes</taxon>
        <taxon>Hypocreomycetidae</taxon>
        <taxon>Glomerellales</taxon>
        <taxon>Glomerellaceae</taxon>
        <taxon>Colletotrichum</taxon>
        <taxon>Colletotrichum destructivum species complex</taxon>
    </lineage>
</organism>
<accession>A0A5Q4BLN8</accession>
<feature type="region of interest" description="Disordered" evidence="1">
    <location>
        <begin position="29"/>
        <end position="155"/>
    </location>
</feature>
<dbReference type="OrthoDB" id="4161186at2759"/>
<proteinExistence type="predicted"/>
<sequence>MAELDHLIEQNRVLDRVLAWVASLPKSLNDDPISLRAPSPLADRGTRSDSKQPRGTKRARHGRPLTPADAADSADMGPPSPSKRPYDVAAPSSSASSDVYMTESAFEPTPKAIRRLASRAETSSSRSGSRSPTKRARRNAQAHAHQIRQFDPDEDLPTSLFSLWETIAEYSKGIGVIDASQKPSIEAAQQQAPRSRIRGITHDLHYDFTSEPAPPGRRRRTLLGSTPSPDQVAETLQRARTCRNDRYDEAGWNILVHDKVLSLALQPSWQSLPSLVSFIPCSTASILPEYTETRASRKVDFCLYITPDEAAAAAIKATLQDDETLGWSINHTDFHPLRTRPIALSIETKVQGEGLAAAESQLLTWHLNQWRALERLVERRTPRQPLPEFLPGVIVQGHDWSLVASTKTDDCVTLWTGQAIGSTTEALGVYQIVCILQYLAWWTEDEYWPWYRRAVLGLANPVPASPSAV</sequence>
<name>A0A5Q4BLN8_9PEZI</name>
<feature type="region of interest" description="Disordered" evidence="1">
    <location>
        <begin position="207"/>
        <end position="231"/>
    </location>
</feature>
<keyword evidence="4" id="KW-1185">Reference proteome</keyword>
<gene>
    <name evidence="3" type="ORF">CSHISOI_07980</name>
</gene>
<feature type="compositionally biased region" description="Basic residues" evidence="1">
    <location>
        <begin position="54"/>
        <end position="63"/>
    </location>
</feature>
<comment type="caution">
    <text evidence="3">The sequence shown here is derived from an EMBL/GenBank/DDBJ whole genome shotgun (WGS) entry which is preliminary data.</text>
</comment>
<feature type="compositionally biased region" description="Low complexity" evidence="1">
    <location>
        <begin position="119"/>
        <end position="131"/>
    </location>
</feature>
<dbReference type="Pfam" id="PF20516">
    <property type="entry name" value="PDDEXK_12"/>
    <property type="match status" value="1"/>
</dbReference>
<evidence type="ECO:0000256" key="1">
    <source>
        <dbReference type="SAM" id="MobiDB-lite"/>
    </source>
</evidence>
<reference evidence="3 4" key="1">
    <citation type="journal article" date="2019" name="Sci. Rep.">
        <title>Colletotrichum shisoi sp. nov., an anthracnose pathogen of Perilla frutescens in Japan: molecular phylogenetic, morphological and genomic evidence.</title>
        <authorList>
            <person name="Gan P."/>
            <person name="Tsushima A."/>
            <person name="Hiroyama R."/>
            <person name="Narusaka M."/>
            <person name="Takano Y."/>
            <person name="Narusaka Y."/>
            <person name="Kawaradani M."/>
            <person name="Damm U."/>
            <person name="Shirasu K."/>
        </authorList>
    </citation>
    <scope>NUCLEOTIDE SEQUENCE [LARGE SCALE GENOMIC DNA]</scope>
    <source>
        <strain evidence="3 4">PG-2018a</strain>
    </source>
</reference>